<dbReference type="Proteomes" id="UP000831701">
    <property type="component" value="Chromosome 9"/>
</dbReference>
<gene>
    <name evidence="1" type="ORF">L3Q82_026163</name>
</gene>
<keyword evidence="2" id="KW-1185">Reference proteome</keyword>
<protein>
    <submittedName>
        <fullName evidence="1">Uncharacterized protein</fullName>
    </submittedName>
</protein>
<organism evidence="1 2">
    <name type="scientific">Scortum barcoo</name>
    <name type="common">barcoo grunter</name>
    <dbReference type="NCBI Taxonomy" id="214431"/>
    <lineage>
        <taxon>Eukaryota</taxon>
        <taxon>Metazoa</taxon>
        <taxon>Chordata</taxon>
        <taxon>Craniata</taxon>
        <taxon>Vertebrata</taxon>
        <taxon>Euteleostomi</taxon>
        <taxon>Actinopterygii</taxon>
        <taxon>Neopterygii</taxon>
        <taxon>Teleostei</taxon>
        <taxon>Neoteleostei</taxon>
        <taxon>Acanthomorphata</taxon>
        <taxon>Eupercaria</taxon>
        <taxon>Centrarchiformes</taxon>
        <taxon>Terapontoidei</taxon>
        <taxon>Terapontidae</taxon>
        <taxon>Scortum</taxon>
    </lineage>
</organism>
<evidence type="ECO:0000313" key="1">
    <source>
        <dbReference type="EMBL" id="KAI3367356.1"/>
    </source>
</evidence>
<sequence length="148" mass="16297">MIRLLIHLAALPLCLTEVSKNSAHQTPARLIKHPGEEALINCSHSNTDFDMIQWYKQSPGKNDMTLIGYVRYTSIVVEDKFKDAYNVTGDGSSLSGLQMLKLSRSEHSAVYFCAASKARCCTNPPPSAKTSPDAASYTTTQNCHMNDL</sequence>
<dbReference type="EMBL" id="CM041539">
    <property type="protein sequence ID" value="KAI3367356.1"/>
    <property type="molecule type" value="Genomic_DNA"/>
</dbReference>
<name>A0ACB8WI14_9TELE</name>
<reference evidence="1" key="1">
    <citation type="submission" date="2022-04" db="EMBL/GenBank/DDBJ databases">
        <title>Jade perch genome.</title>
        <authorList>
            <person name="Chao B."/>
        </authorList>
    </citation>
    <scope>NUCLEOTIDE SEQUENCE</scope>
    <source>
        <strain evidence="1">CB-2022</strain>
    </source>
</reference>
<accession>A0ACB8WI14</accession>
<comment type="caution">
    <text evidence="1">The sequence shown here is derived from an EMBL/GenBank/DDBJ whole genome shotgun (WGS) entry which is preliminary data.</text>
</comment>
<proteinExistence type="predicted"/>
<evidence type="ECO:0000313" key="2">
    <source>
        <dbReference type="Proteomes" id="UP000831701"/>
    </source>
</evidence>